<proteinExistence type="predicted"/>
<comment type="caution">
    <text evidence="1">The sequence shown here is derived from an EMBL/GenBank/DDBJ whole genome shotgun (WGS) entry which is preliminary data.</text>
</comment>
<dbReference type="RefSeq" id="WP_386108875.1">
    <property type="nucleotide sequence ID" value="NZ_JBHTJR010000053.1"/>
</dbReference>
<name>A0ABW3JVG8_9FLAO</name>
<evidence type="ECO:0000313" key="1">
    <source>
        <dbReference type="EMBL" id="MFD0994021.1"/>
    </source>
</evidence>
<evidence type="ECO:0000313" key="2">
    <source>
        <dbReference type="Proteomes" id="UP001597062"/>
    </source>
</evidence>
<dbReference type="InterPro" id="IPR034660">
    <property type="entry name" value="DinB/YfiT-like"/>
</dbReference>
<dbReference type="SUPFAM" id="SSF109854">
    <property type="entry name" value="DinB/YfiT-like putative metalloenzymes"/>
    <property type="match status" value="1"/>
</dbReference>
<organism evidence="1 2">
    <name type="scientific">Tenacibaculum geojense</name>
    <dbReference type="NCBI Taxonomy" id="915352"/>
    <lineage>
        <taxon>Bacteria</taxon>
        <taxon>Pseudomonadati</taxon>
        <taxon>Bacteroidota</taxon>
        <taxon>Flavobacteriia</taxon>
        <taxon>Flavobacteriales</taxon>
        <taxon>Flavobacteriaceae</taxon>
        <taxon>Tenacibaculum</taxon>
    </lineage>
</organism>
<dbReference type="Gene3D" id="1.20.120.450">
    <property type="entry name" value="dinb family like domain"/>
    <property type="match status" value="1"/>
</dbReference>
<accession>A0ABW3JVG8</accession>
<protein>
    <submittedName>
        <fullName evidence="1">DinB family protein</fullName>
    </submittedName>
</protein>
<gene>
    <name evidence="1" type="ORF">ACFQ1U_12465</name>
</gene>
<dbReference type="Proteomes" id="UP001597062">
    <property type="component" value="Unassembled WGS sequence"/>
</dbReference>
<keyword evidence="2" id="KW-1185">Reference proteome</keyword>
<reference evidence="2" key="1">
    <citation type="journal article" date="2019" name="Int. J. Syst. Evol. Microbiol.">
        <title>The Global Catalogue of Microorganisms (GCM) 10K type strain sequencing project: providing services to taxonomists for standard genome sequencing and annotation.</title>
        <authorList>
            <consortium name="The Broad Institute Genomics Platform"/>
            <consortium name="The Broad Institute Genome Sequencing Center for Infectious Disease"/>
            <person name="Wu L."/>
            <person name="Ma J."/>
        </authorList>
    </citation>
    <scope>NUCLEOTIDE SEQUENCE [LARGE SCALE GENOMIC DNA]</scope>
    <source>
        <strain evidence="2">CCUG 60527</strain>
    </source>
</reference>
<sequence length="162" mass="18330">MIDAIETNLKRGIRLLESISDEEYSDCSIPPYYSSIGNNMRHVLDVFDCIFKGYENNCIDFSCRDRNEQAQMYTEHGIQYFNSVINKLKLLKKSDFNVLITVTDDLGLGKVSTQYTLGSALAQAHSHAIHHYASIGFIINQLGIELPDNDFGYNPTTPKVNK</sequence>
<dbReference type="EMBL" id="JBHTJR010000053">
    <property type="protein sequence ID" value="MFD0994021.1"/>
    <property type="molecule type" value="Genomic_DNA"/>
</dbReference>